<dbReference type="CDD" id="cd00555">
    <property type="entry name" value="Maf"/>
    <property type="match status" value="1"/>
</dbReference>
<dbReference type="GO" id="GO:0016787">
    <property type="term" value="F:hydrolase activity"/>
    <property type="evidence" value="ECO:0007669"/>
    <property type="project" value="UniProtKB-KW"/>
</dbReference>
<dbReference type="InterPro" id="IPR029001">
    <property type="entry name" value="ITPase-like_fam"/>
</dbReference>
<name>A0ABV4AIM7_9GAMM</name>
<organism evidence="5 6">
    <name type="scientific">Isoalcanivorax beigongshangi</name>
    <dbReference type="NCBI Taxonomy" id="3238810"/>
    <lineage>
        <taxon>Bacteria</taxon>
        <taxon>Pseudomonadati</taxon>
        <taxon>Pseudomonadota</taxon>
        <taxon>Gammaproteobacteria</taxon>
        <taxon>Oceanospirillales</taxon>
        <taxon>Alcanivoracaceae</taxon>
        <taxon>Isoalcanivorax</taxon>
    </lineage>
</organism>
<proteinExistence type="inferred from homology"/>
<comment type="caution">
    <text evidence="5">The sequence shown here is derived from an EMBL/GenBank/DDBJ whole genome shotgun (WGS) entry which is preliminary data.</text>
</comment>
<dbReference type="Proteomes" id="UP001562065">
    <property type="component" value="Unassembled WGS sequence"/>
</dbReference>
<keyword evidence="6" id="KW-1185">Reference proteome</keyword>
<dbReference type="SUPFAM" id="SSF52972">
    <property type="entry name" value="ITPase-like"/>
    <property type="match status" value="1"/>
</dbReference>
<comment type="cofactor">
    <cofactor evidence="1 4">
        <name>a divalent metal cation</name>
        <dbReference type="ChEBI" id="CHEBI:60240"/>
    </cofactor>
</comment>
<evidence type="ECO:0000256" key="2">
    <source>
        <dbReference type="ARBA" id="ARBA00022801"/>
    </source>
</evidence>
<dbReference type="EC" id="3.6.1.9" evidence="4"/>
<dbReference type="Pfam" id="PF02545">
    <property type="entry name" value="Maf"/>
    <property type="match status" value="1"/>
</dbReference>
<keyword evidence="2 4" id="KW-0378">Hydrolase</keyword>
<feature type="site" description="Important for substrate specificity" evidence="4">
    <location>
        <position position="75"/>
    </location>
</feature>
<dbReference type="RefSeq" id="WP_369455905.1">
    <property type="nucleotide sequence ID" value="NZ_JBGCUO010000001.1"/>
</dbReference>
<feature type="active site" description="Proton acceptor" evidence="4">
    <location>
        <position position="74"/>
    </location>
</feature>
<comment type="catalytic activity">
    <reaction evidence="4">
        <text>UTP + H2O = UMP + diphosphate + H(+)</text>
        <dbReference type="Rhea" id="RHEA:29395"/>
        <dbReference type="ChEBI" id="CHEBI:15377"/>
        <dbReference type="ChEBI" id="CHEBI:15378"/>
        <dbReference type="ChEBI" id="CHEBI:33019"/>
        <dbReference type="ChEBI" id="CHEBI:46398"/>
        <dbReference type="ChEBI" id="CHEBI:57865"/>
        <dbReference type="EC" id="3.6.1.9"/>
    </reaction>
</comment>
<evidence type="ECO:0000313" key="6">
    <source>
        <dbReference type="Proteomes" id="UP001562065"/>
    </source>
</evidence>
<comment type="catalytic activity">
    <reaction evidence="4">
        <text>dTTP + H2O = dTMP + diphosphate + H(+)</text>
        <dbReference type="Rhea" id="RHEA:28534"/>
        <dbReference type="ChEBI" id="CHEBI:15377"/>
        <dbReference type="ChEBI" id="CHEBI:15378"/>
        <dbReference type="ChEBI" id="CHEBI:33019"/>
        <dbReference type="ChEBI" id="CHEBI:37568"/>
        <dbReference type="ChEBI" id="CHEBI:63528"/>
        <dbReference type="EC" id="3.6.1.9"/>
    </reaction>
</comment>
<comment type="similarity">
    <text evidence="4">Belongs to the Maf family. YhdE subfamily.</text>
</comment>
<feature type="site" description="Important for substrate specificity" evidence="4">
    <location>
        <position position="158"/>
    </location>
</feature>
<sequence length="201" mass="21236">MTRLYLASASPRRADLLQQVGVPFQRLDYPGIDEQVRPGEPPQDYVLRMAEEKARAGWDALPAARAAALVLGADTTVVSATGAILGKPADVSEASAMLRQLSGTRHRVLSAVSLCSGSAQHSCVATTWVQFRALDEALIARYVATGEPFDKAGSYGVQGFGALLVERLDGNFSTVVGLPLLETCALLEAAGVPAWQSPEAL</sequence>
<gene>
    <name evidence="5" type="ORF">AB5I84_10995</name>
</gene>
<evidence type="ECO:0000256" key="1">
    <source>
        <dbReference type="ARBA" id="ARBA00001968"/>
    </source>
</evidence>
<dbReference type="HAMAP" id="MF_00528">
    <property type="entry name" value="Maf"/>
    <property type="match status" value="1"/>
</dbReference>
<comment type="function">
    <text evidence="4">Nucleoside triphosphate pyrophosphatase that hydrolyzes dTTP and UTP. May have a dual role in cell division arrest and in preventing the incorporation of modified nucleotides into cellular nucleic acids.</text>
</comment>
<keyword evidence="3 4" id="KW-0546">Nucleotide metabolism</keyword>
<dbReference type="PIRSF" id="PIRSF006305">
    <property type="entry name" value="Maf"/>
    <property type="match status" value="1"/>
</dbReference>
<dbReference type="PANTHER" id="PTHR43213:SF5">
    <property type="entry name" value="BIFUNCTIONAL DTTP_UTP PYROPHOSPHATASE_METHYLTRANSFERASE PROTEIN-RELATED"/>
    <property type="match status" value="1"/>
</dbReference>
<dbReference type="NCBIfam" id="TIGR00172">
    <property type="entry name" value="maf"/>
    <property type="match status" value="1"/>
</dbReference>
<reference evidence="5 6" key="1">
    <citation type="submission" date="2024-07" db="EMBL/GenBank/DDBJ databases">
        <authorList>
            <person name="Ren Q."/>
        </authorList>
    </citation>
    <scope>NUCLEOTIDE SEQUENCE [LARGE SCALE GENOMIC DNA]</scope>
    <source>
        <strain evidence="5 6">REN37</strain>
    </source>
</reference>
<evidence type="ECO:0000256" key="4">
    <source>
        <dbReference type="HAMAP-Rule" id="MF_00528"/>
    </source>
</evidence>
<evidence type="ECO:0000313" key="5">
    <source>
        <dbReference type="EMBL" id="MEY1662675.1"/>
    </source>
</evidence>
<feature type="site" description="Important for substrate specificity" evidence="4">
    <location>
        <position position="12"/>
    </location>
</feature>
<dbReference type="InterPro" id="IPR003697">
    <property type="entry name" value="Maf-like"/>
</dbReference>
<keyword evidence="4" id="KW-0963">Cytoplasm</keyword>
<protein>
    <recommendedName>
        <fullName evidence="4">dTTP/UTP pyrophosphatase</fullName>
        <shortName evidence="4">dTTPase/UTPase</shortName>
        <ecNumber evidence="4">3.6.1.9</ecNumber>
    </recommendedName>
    <alternativeName>
        <fullName evidence="4">Nucleoside triphosphate pyrophosphatase</fullName>
    </alternativeName>
    <alternativeName>
        <fullName evidence="4">Nucleotide pyrophosphatase</fullName>
        <shortName evidence="4">Nucleotide PPase</shortName>
    </alternativeName>
</protein>
<dbReference type="Gene3D" id="3.90.950.10">
    <property type="match status" value="1"/>
</dbReference>
<dbReference type="PANTHER" id="PTHR43213">
    <property type="entry name" value="BIFUNCTIONAL DTTP/UTP PYROPHOSPHATASE/METHYLTRANSFERASE PROTEIN-RELATED"/>
    <property type="match status" value="1"/>
</dbReference>
<evidence type="ECO:0000256" key="3">
    <source>
        <dbReference type="ARBA" id="ARBA00023080"/>
    </source>
</evidence>
<comment type="caution">
    <text evidence="4">Lacks conserved residue(s) required for the propagation of feature annotation.</text>
</comment>
<comment type="subcellular location">
    <subcellularLocation>
        <location evidence="4">Cytoplasm</location>
    </subcellularLocation>
</comment>
<dbReference type="EMBL" id="JBGCUO010000001">
    <property type="protein sequence ID" value="MEY1662675.1"/>
    <property type="molecule type" value="Genomic_DNA"/>
</dbReference>
<accession>A0ABV4AIM7</accession>